<dbReference type="EMBL" id="BOMB01000009">
    <property type="protein sequence ID" value="GID10746.1"/>
    <property type="molecule type" value="Genomic_DNA"/>
</dbReference>
<evidence type="ECO:0000259" key="2">
    <source>
        <dbReference type="Pfam" id="PF06259"/>
    </source>
</evidence>
<accession>A0A8J3N942</accession>
<evidence type="ECO:0000256" key="1">
    <source>
        <dbReference type="SAM" id="SignalP"/>
    </source>
</evidence>
<feature type="signal peptide" evidence="1">
    <location>
        <begin position="1"/>
        <end position="34"/>
    </location>
</feature>
<dbReference type="InterPro" id="IPR029058">
    <property type="entry name" value="AB_hydrolase_fold"/>
</dbReference>
<evidence type="ECO:0000313" key="4">
    <source>
        <dbReference type="Proteomes" id="UP000612808"/>
    </source>
</evidence>
<dbReference type="SUPFAM" id="SSF53474">
    <property type="entry name" value="alpha/beta-Hydrolases"/>
    <property type="match status" value="1"/>
</dbReference>
<comment type="caution">
    <text evidence="3">The sequence shown here is derived from an EMBL/GenBank/DDBJ whole genome shotgun (WGS) entry which is preliminary data.</text>
</comment>
<evidence type="ECO:0000313" key="3">
    <source>
        <dbReference type="EMBL" id="GID10746.1"/>
    </source>
</evidence>
<keyword evidence="4" id="KW-1185">Reference proteome</keyword>
<dbReference type="AlphaFoldDB" id="A0A8J3N942"/>
<dbReference type="Gene3D" id="3.40.50.1820">
    <property type="entry name" value="alpha/beta hydrolase"/>
    <property type="match status" value="1"/>
</dbReference>
<protein>
    <recommendedName>
        <fullName evidence="2">DUF1023 domain-containing protein</fullName>
    </recommendedName>
</protein>
<dbReference type="Pfam" id="PF06259">
    <property type="entry name" value="Abhydrolase_8"/>
    <property type="match status" value="1"/>
</dbReference>
<reference evidence="3" key="1">
    <citation type="submission" date="2021-01" db="EMBL/GenBank/DDBJ databases">
        <title>Whole genome shotgun sequence of Actinocatenispora rupis NBRC 107355.</title>
        <authorList>
            <person name="Komaki H."/>
            <person name="Tamura T."/>
        </authorList>
    </citation>
    <scope>NUCLEOTIDE SEQUENCE</scope>
    <source>
        <strain evidence="3">NBRC 107355</strain>
    </source>
</reference>
<dbReference type="RefSeq" id="WP_203656221.1">
    <property type="nucleotide sequence ID" value="NZ_BAAAZM010000003.1"/>
</dbReference>
<dbReference type="Proteomes" id="UP000612808">
    <property type="component" value="Unassembled WGS sequence"/>
</dbReference>
<feature type="chain" id="PRO_5035234738" description="DUF1023 domain-containing protein" evidence="1">
    <location>
        <begin position="35"/>
        <end position="364"/>
    </location>
</feature>
<name>A0A8J3N942_9ACTN</name>
<sequence length="364" mass="38152">MAWGRQLLLALALALAVPVPSAVVALFTPGAAQAALPMTATEREWLHARVDGRTLPDPRTASPAEVAAFFAGLPVTESARLVERFPAVVGNLDGVPIALRYAANDRTMRTSEARFSAWAGEGRQMLAFDLRSGGRLAEVFGDLASADRVAVVVPGVGTTAYNFDRAGPAHPYRPVRVAGQELYEQMRAESPQEHVAVVAWLGYRPPPDLGRGAAREELARAGATALDRFVAGLTAVRPGVRVAVVGHSYGSVVAGLSAHGLPSAVTDVAVVGSPGMGADTVRGLRTWARVWAGCAPGDWIQDVPDVQVLGVGHGTAPVDPEFGARVFSTAGVHAHDEYFRPGTTSLRNLAAIALGRPDSVALTR</sequence>
<gene>
    <name evidence="3" type="ORF">Aru02nite_16350</name>
</gene>
<proteinExistence type="predicted"/>
<keyword evidence="1" id="KW-0732">Signal</keyword>
<feature type="domain" description="DUF1023" evidence="2">
    <location>
        <begin position="133"/>
        <end position="307"/>
    </location>
</feature>
<dbReference type="InterPro" id="IPR010427">
    <property type="entry name" value="DUF1023"/>
</dbReference>
<organism evidence="3 4">
    <name type="scientific">Actinocatenispora rupis</name>
    <dbReference type="NCBI Taxonomy" id="519421"/>
    <lineage>
        <taxon>Bacteria</taxon>
        <taxon>Bacillati</taxon>
        <taxon>Actinomycetota</taxon>
        <taxon>Actinomycetes</taxon>
        <taxon>Micromonosporales</taxon>
        <taxon>Micromonosporaceae</taxon>
        <taxon>Actinocatenispora</taxon>
    </lineage>
</organism>